<accession>I3T2X9</accession>
<name>I3T2X9_MEDTR</name>
<sequence>MSVGEGLTVLLNEMLCNEAMDLLRLLEFTRTLCSTLLYFPLL</sequence>
<dbReference type="EMBL" id="BT147077">
    <property type="protein sequence ID" value="AFK46871.1"/>
    <property type="molecule type" value="mRNA"/>
</dbReference>
<reference evidence="1" key="1">
    <citation type="submission" date="2012-05" db="EMBL/GenBank/DDBJ databases">
        <authorList>
            <person name="Krishnakumar V."/>
            <person name="Cheung F."/>
            <person name="Xiao Y."/>
            <person name="Chan A."/>
            <person name="Moskal W.A."/>
            <person name="Town C.D."/>
        </authorList>
    </citation>
    <scope>NUCLEOTIDE SEQUENCE</scope>
</reference>
<proteinExistence type="evidence at transcript level"/>
<dbReference type="AlphaFoldDB" id="I3T2X9"/>
<protein>
    <submittedName>
        <fullName evidence="1">Uncharacterized protein</fullName>
    </submittedName>
</protein>
<evidence type="ECO:0000313" key="1">
    <source>
        <dbReference type="EMBL" id="AFK46871.1"/>
    </source>
</evidence>
<organism evidence="1">
    <name type="scientific">Medicago truncatula</name>
    <name type="common">Barrel medic</name>
    <name type="synonym">Medicago tribuloides</name>
    <dbReference type="NCBI Taxonomy" id="3880"/>
    <lineage>
        <taxon>Eukaryota</taxon>
        <taxon>Viridiplantae</taxon>
        <taxon>Streptophyta</taxon>
        <taxon>Embryophyta</taxon>
        <taxon>Tracheophyta</taxon>
        <taxon>Spermatophyta</taxon>
        <taxon>Magnoliopsida</taxon>
        <taxon>eudicotyledons</taxon>
        <taxon>Gunneridae</taxon>
        <taxon>Pentapetalae</taxon>
        <taxon>rosids</taxon>
        <taxon>fabids</taxon>
        <taxon>Fabales</taxon>
        <taxon>Fabaceae</taxon>
        <taxon>Papilionoideae</taxon>
        <taxon>50 kb inversion clade</taxon>
        <taxon>NPAAA clade</taxon>
        <taxon>Hologalegina</taxon>
        <taxon>IRL clade</taxon>
        <taxon>Trifolieae</taxon>
        <taxon>Medicago</taxon>
    </lineage>
</organism>